<keyword evidence="5 13" id="KW-0732">Signal</keyword>
<dbReference type="GO" id="GO:0009279">
    <property type="term" value="C:cell outer membrane"/>
    <property type="evidence" value="ECO:0007669"/>
    <property type="project" value="UniProtKB-SubCell"/>
</dbReference>
<keyword evidence="2 10" id="KW-0813">Transport</keyword>
<comment type="caution">
    <text evidence="16">The sequence shown here is derived from an EMBL/GenBank/DDBJ whole genome shotgun (WGS) entry which is preliminary data.</text>
</comment>
<name>A0A7X1YBJ2_9PSED</name>
<evidence type="ECO:0000313" key="16">
    <source>
        <dbReference type="EMBL" id="MQU34154.1"/>
    </source>
</evidence>
<dbReference type="RefSeq" id="WP_153350765.1">
    <property type="nucleotide sequence ID" value="NZ_JBQDSB010000014.1"/>
</dbReference>
<dbReference type="PROSITE" id="PS01156">
    <property type="entry name" value="TONB_DEPENDENT_REC_2"/>
    <property type="match status" value="1"/>
</dbReference>
<dbReference type="GO" id="GO:0044718">
    <property type="term" value="P:siderophore transmembrane transport"/>
    <property type="evidence" value="ECO:0007669"/>
    <property type="project" value="TreeGrafter"/>
</dbReference>
<evidence type="ECO:0000313" key="17">
    <source>
        <dbReference type="Proteomes" id="UP000470186"/>
    </source>
</evidence>
<dbReference type="InterPro" id="IPR010917">
    <property type="entry name" value="TonB_rcpt_CS"/>
</dbReference>
<keyword evidence="17" id="KW-1185">Reference proteome</keyword>
<evidence type="ECO:0000256" key="13">
    <source>
        <dbReference type="SAM" id="SignalP"/>
    </source>
</evidence>
<proteinExistence type="inferred from homology"/>
<keyword evidence="16" id="KW-0675">Receptor</keyword>
<keyword evidence="8 10" id="KW-0472">Membrane</keyword>
<evidence type="ECO:0000256" key="4">
    <source>
        <dbReference type="ARBA" id="ARBA00022692"/>
    </source>
</evidence>
<protein>
    <submittedName>
        <fullName evidence="16">TonB-dependent receptor</fullName>
    </submittedName>
</protein>
<dbReference type="Pfam" id="PF07715">
    <property type="entry name" value="Plug"/>
    <property type="match status" value="1"/>
</dbReference>
<keyword evidence="7 12" id="KW-0798">TonB box</keyword>
<dbReference type="CDD" id="cd01347">
    <property type="entry name" value="ligand_gated_channel"/>
    <property type="match status" value="1"/>
</dbReference>
<sequence>MLNLCNAPLRHSFSAAVPLWLGVSLAAFAAENPSVLHMDSTLVSAPRAGESLKDVTSTVQVIDSDQIERSSARNLTDLLAENAVGFFSEWTPGQTSINIRGGNTDGQGRDYRSQVTVLVNGRRAGTANISKLSPAQVARIEVIRGPASVIYGSQAIGGVINIITRNGRNTQGGGATLQGGSWGLAQGSVYQSGSSGPLDYYLGLDNGRRNDYHSADGTQKNTSWKRRGGLLALGYELSEDQRLDLTVRSDGIYDAGFRGSQWNYGNYDNRYNQSVELDWVAKPAEWLNWSSQAYAFRDIDDLHWGSPVLGNGSPGFSKDHIERRLEAYGIKLTPQFLLTPSTDLLVGLDLEKSKLRNDRFRIAVNGSTSSQVAPYDINSDDLSAALYAEVVQRMMDDRLTLRAGARYSYGQSSTVKTDYMPLLDEKTRDFDKVTYSLGAAYEAMPGVKLRAGVSTGFRAPLAGELAADFTTISGTQTLGNANLKPETSLQFETGVTLTNANQFFDLALFQNRIQDRITTQPVTKSISQYVNGDGDGEAVIRGLEAQWQYDLASALALGDERILRLNTNAVWNFDMDDKGAASTLTGPYRDKIQRMYQYQASLALTYGRERDWDVGVNGILRGPVYYRTEEKLLNPDTNYVYRKAPFWVFNLRGNYHLSEQLSLFGGVNNVFDIERSTLFIATGNDSPLADPRASNGGLGNSNPGRELYLGAHYRF</sequence>
<dbReference type="InterPro" id="IPR037066">
    <property type="entry name" value="Plug_dom_sf"/>
</dbReference>
<evidence type="ECO:0000256" key="11">
    <source>
        <dbReference type="PROSITE-ProRule" id="PRU10144"/>
    </source>
</evidence>
<dbReference type="InterPro" id="IPR039426">
    <property type="entry name" value="TonB-dep_rcpt-like"/>
</dbReference>
<evidence type="ECO:0000259" key="14">
    <source>
        <dbReference type="Pfam" id="PF00593"/>
    </source>
</evidence>
<accession>A0A7X1YBJ2</accession>
<comment type="subcellular location">
    <subcellularLocation>
        <location evidence="1 10">Cell outer membrane</location>
        <topology evidence="1 10">Multi-pass membrane protein</topology>
    </subcellularLocation>
</comment>
<dbReference type="Proteomes" id="UP000470186">
    <property type="component" value="Unassembled WGS sequence"/>
</dbReference>
<comment type="similarity">
    <text evidence="10 12">Belongs to the TonB-dependent receptor family.</text>
</comment>
<feature type="signal peptide" evidence="13">
    <location>
        <begin position="1"/>
        <end position="29"/>
    </location>
</feature>
<evidence type="ECO:0000256" key="3">
    <source>
        <dbReference type="ARBA" id="ARBA00022452"/>
    </source>
</evidence>
<dbReference type="InterPro" id="IPR012910">
    <property type="entry name" value="Plug_dom"/>
</dbReference>
<evidence type="ECO:0000256" key="1">
    <source>
        <dbReference type="ARBA" id="ARBA00004571"/>
    </source>
</evidence>
<evidence type="ECO:0000256" key="7">
    <source>
        <dbReference type="ARBA" id="ARBA00023077"/>
    </source>
</evidence>
<keyword evidence="6" id="KW-0406">Ion transport</keyword>
<evidence type="ECO:0000256" key="2">
    <source>
        <dbReference type="ARBA" id="ARBA00022448"/>
    </source>
</evidence>
<keyword evidence="3 10" id="KW-1134">Transmembrane beta strand</keyword>
<gene>
    <name evidence="16" type="ORF">GHO30_22715</name>
</gene>
<evidence type="ECO:0000259" key="15">
    <source>
        <dbReference type="Pfam" id="PF07715"/>
    </source>
</evidence>
<keyword evidence="9 10" id="KW-0998">Cell outer membrane</keyword>
<evidence type="ECO:0000256" key="9">
    <source>
        <dbReference type="ARBA" id="ARBA00023237"/>
    </source>
</evidence>
<evidence type="ECO:0000256" key="6">
    <source>
        <dbReference type="ARBA" id="ARBA00023065"/>
    </source>
</evidence>
<keyword evidence="4 10" id="KW-0812">Transmembrane</keyword>
<dbReference type="InterPro" id="IPR000531">
    <property type="entry name" value="Beta-barrel_TonB"/>
</dbReference>
<dbReference type="SUPFAM" id="SSF56935">
    <property type="entry name" value="Porins"/>
    <property type="match status" value="1"/>
</dbReference>
<evidence type="ECO:0000256" key="12">
    <source>
        <dbReference type="RuleBase" id="RU003357"/>
    </source>
</evidence>
<dbReference type="AlphaFoldDB" id="A0A7X1YBJ2"/>
<evidence type="ECO:0000256" key="5">
    <source>
        <dbReference type="ARBA" id="ARBA00022729"/>
    </source>
</evidence>
<dbReference type="Gene3D" id="2.40.170.20">
    <property type="entry name" value="TonB-dependent receptor, beta-barrel domain"/>
    <property type="match status" value="1"/>
</dbReference>
<dbReference type="PANTHER" id="PTHR30069">
    <property type="entry name" value="TONB-DEPENDENT OUTER MEMBRANE RECEPTOR"/>
    <property type="match status" value="1"/>
</dbReference>
<reference evidence="16 17" key="1">
    <citation type="submission" date="2019-10" db="EMBL/GenBank/DDBJ databases">
        <title>Evaluation of single-gene subtyping targets for Pseudomonas.</title>
        <authorList>
            <person name="Reichler S.J."/>
            <person name="Orsi R.H."/>
            <person name="Wiedmann M."/>
            <person name="Martin N.H."/>
            <person name="Murphy S.I."/>
        </authorList>
    </citation>
    <scope>NUCLEOTIDE SEQUENCE [LARGE SCALE GENOMIC DNA]</scope>
    <source>
        <strain evidence="16 17">FSL R10-2107</strain>
    </source>
</reference>
<dbReference type="EMBL" id="WIVX01000157">
    <property type="protein sequence ID" value="MQU34154.1"/>
    <property type="molecule type" value="Genomic_DNA"/>
</dbReference>
<feature type="domain" description="TonB-dependent receptor plug" evidence="15">
    <location>
        <begin position="52"/>
        <end position="159"/>
    </location>
</feature>
<dbReference type="InterPro" id="IPR036942">
    <property type="entry name" value="Beta-barrel_TonB_sf"/>
</dbReference>
<evidence type="ECO:0000256" key="8">
    <source>
        <dbReference type="ARBA" id="ARBA00023136"/>
    </source>
</evidence>
<dbReference type="Gene3D" id="2.170.130.10">
    <property type="entry name" value="TonB-dependent receptor, plug domain"/>
    <property type="match status" value="1"/>
</dbReference>
<evidence type="ECO:0000256" key="10">
    <source>
        <dbReference type="PROSITE-ProRule" id="PRU01360"/>
    </source>
</evidence>
<dbReference type="PANTHER" id="PTHR30069:SF53">
    <property type="entry name" value="COLICIN I RECEPTOR-RELATED"/>
    <property type="match status" value="1"/>
</dbReference>
<dbReference type="PROSITE" id="PS52016">
    <property type="entry name" value="TONB_DEPENDENT_REC_3"/>
    <property type="match status" value="1"/>
</dbReference>
<organism evidence="16 17">
    <name type="scientific">Pseudomonas helleri</name>
    <dbReference type="NCBI Taxonomy" id="1608996"/>
    <lineage>
        <taxon>Bacteria</taxon>
        <taxon>Pseudomonadati</taxon>
        <taxon>Pseudomonadota</taxon>
        <taxon>Gammaproteobacteria</taxon>
        <taxon>Pseudomonadales</taxon>
        <taxon>Pseudomonadaceae</taxon>
        <taxon>Pseudomonas</taxon>
    </lineage>
</organism>
<feature type="domain" description="TonB-dependent receptor-like beta-barrel" evidence="14">
    <location>
        <begin position="224"/>
        <end position="670"/>
    </location>
</feature>
<dbReference type="Pfam" id="PF00593">
    <property type="entry name" value="TonB_dep_Rec_b-barrel"/>
    <property type="match status" value="1"/>
</dbReference>
<dbReference type="GO" id="GO:0015344">
    <property type="term" value="F:siderophore uptake transmembrane transporter activity"/>
    <property type="evidence" value="ECO:0007669"/>
    <property type="project" value="TreeGrafter"/>
</dbReference>
<feature type="short sequence motif" description="TonB C-terminal box" evidence="11">
    <location>
        <begin position="698"/>
        <end position="715"/>
    </location>
</feature>
<feature type="chain" id="PRO_5030558238" evidence="13">
    <location>
        <begin position="30"/>
        <end position="715"/>
    </location>
</feature>